<dbReference type="AlphaFoldDB" id="H5T9M0"/>
<dbReference type="Pfam" id="PF01832">
    <property type="entry name" value="Glucosaminidase"/>
    <property type="match status" value="1"/>
</dbReference>
<reference evidence="3 4" key="1">
    <citation type="journal article" date="2012" name="J. Bacteriol.">
        <title>Genome sequence of proteorhodopsin-containing sea ice bacterium Glaciecola punicea ACAM 611T.</title>
        <authorList>
            <person name="Qin Q.-L."/>
            <person name="Xie B.-B."/>
            <person name="Shu Y.-L."/>
            <person name="Rong J.-C."/>
            <person name="Zhao D.-L."/>
            <person name="Zhang X.-Y."/>
            <person name="Chen X.-L."/>
            <person name="Zhou B.-C."/>
            <person name="Zhanga Y.-Z."/>
        </authorList>
    </citation>
    <scope>NUCLEOTIDE SEQUENCE [LARGE SCALE GENOMIC DNA]</scope>
    <source>
        <strain evidence="3 4">ACAM 611</strain>
    </source>
</reference>
<dbReference type="eggNOG" id="COG2992">
    <property type="taxonomic scope" value="Bacteria"/>
</dbReference>
<reference evidence="3 4" key="2">
    <citation type="journal article" date="2017" name="Antonie Van Leeuwenhoek">
        <title>Rhizobium rhizosphaerae sp. nov., a novel species isolated from rice rhizosphere.</title>
        <authorList>
            <person name="Zhao J.J."/>
            <person name="Zhang J."/>
            <person name="Zhang R.J."/>
            <person name="Zhang C.W."/>
            <person name="Yin H.Q."/>
            <person name="Zhang X.X."/>
        </authorList>
    </citation>
    <scope>NUCLEOTIDE SEQUENCE [LARGE SCALE GENOMIC DNA]</scope>
    <source>
        <strain evidence="3 4">ACAM 611</strain>
    </source>
</reference>
<proteinExistence type="predicted"/>
<evidence type="ECO:0000256" key="1">
    <source>
        <dbReference type="SAM" id="Phobius"/>
    </source>
</evidence>
<gene>
    <name evidence="3" type="primary">bax</name>
    <name evidence="3" type="ORF">GPUN_0862</name>
</gene>
<feature type="transmembrane region" description="Helical" evidence="1">
    <location>
        <begin position="6"/>
        <end position="24"/>
    </location>
</feature>
<accession>H5T9M0</accession>
<sequence>MHKFKIISIALGFVLLLIIGLMYFQPQPDEFNDIPSVKEVATIEHAYKPVPDFTQFTQVRDKKEAFFSYLKPVAEAQNDYIRNVRLYVQGLQAKQLAGEDFSRKQQAEFDWLLNEYRVDTSQSFDAIFTELFRKIDIIPVELVLVQTANESGWGTSRFATKGYNFFGLWCFREGCGFVPSRRPDGAAHEVAKFDDLSSAMYAYMRNLNSHPAYKDMRRIREKSRMNQKPITAHAMAEGLIRYSERGEEYIDELHHMMRINEELINP</sequence>
<feature type="domain" description="Mannosyl-glycoprotein endo-beta-N-acetylglucosamidase-like" evidence="2">
    <location>
        <begin position="128"/>
        <end position="258"/>
    </location>
</feature>
<dbReference type="PANTHER" id="PTHR40572">
    <property type="entry name" value="PROTEIN BAX"/>
    <property type="match status" value="1"/>
</dbReference>
<protein>
    <submittedName>
        <fullName evidence="3">Bax protein</fullName>
    </submittedName>
</protein>
<dbReference type="GO" id="GO:0004040">
    <property type="term" value="F:amidase activity"/>
    <property type="evidence" value="ECO:0007669"/>
    <property type="project" value="InterPro"/>
</dbReference>
<dbReference type="RefSeq" id="WP_006003653.1">
    <property type="nucleotide sequence ID" value="NZ_BAET01000007.1"/>
</dbReference>
<evidence type="ECO:0000313" key="4">
    <source>
        <dbReference type="Proteomes" id="UP000053586"/>
    </source>
</evidence>
<organism evidence="3 4">
    <name type="scientific">Glaciecola punicea ACAM 611</name>
    <dbReference type="NCBI Taxonomy" id="1121923"/>
    <lineage>
        <taxon>Bacteria</taxon>
        <taxon>Pseudomonadati</taxon>
        <taxon>Pseudomonadota</taxon>
        <taxon>Gammaproteobacteria</taxon>
        <taxon>Alteromonadales</taxon>
        <taxon>Alteromonadaceae</taxon>
        <taxon>Glaciecola</taxon>
    </lineage>
</organism>
<evidence type="ECO:0000313" key="3">
    <source>
        <dbReference type="EMBL" id="GAB54997.1"/>
    </source>
</evidence>
<comment type="caution">
    <text evidence="3">The sequence shown here is derived from an EMBL/GenBank/DDBJ whole genome shotgun (WGS) entry which is preliminary data.</text>
</comment>
<dbReference type="PANTHER" id="PTHR40572:SF1">
    <property type="entry name" value="PROTEIN BAX"/>
    <property type="match status" value="1"/>
</dbReference>
<dbReference type="InterPro" id="IPR002901">
    <property type="entry name" value="MGlyc_endo_b_GlcNAc-like_dom"/>
</dbReference>
<keyword evidence="1" id="KW-0812">Transmembrane</keyword>
<dbReference type="EMBL" id="BAET01000007">
    <property type="protein sequence ID" value="GAB54997.1"/>
    <property type="molecule type" value="Genomic_DNA"/>
</dbReference>
<keyword evidence="1" id="KW-0472">Membrane</keyword>
<keyword evidence="1" id="KW-1133">Transmembrane helix</keyword>
<dbReference type="InterPro" id="IPR053195">
    <property type="entry name" value="Bax-like"/>
</dbReference>
<dbReference type="Gene3D" id="1.10.530.10">
    <property type="match status" value="1"/>
</dbReference>
<evidence type="ECO:0000259" key="2">
    <source>
        <dbReference type="Pfam" id="PF01832"/>
    </source>
</evidence>
<name>H5T9M0_9ALTE</name>
<dbReference type="OrthoDB" id="9788155at2"/>
<keyword evidence="4" id="KW-1185">Reference proteome</keyword>
<dbReference type="Proteomes" id="UP000053586">
    <property type="component" value="Unassembled WGS sequence"/>
</dbReference>
<dbReference type="STRING" id="56804.BAE46_00645"/>